<feature type="compositionally biased region" description="Basic and acidic residues" evidence="1">
    <location>
        <begin position="77"/>
        <end position="90"/>
    </location>
</feature>
<feature type="compositionally biased region" description="Basic and acidic residues" evidence="1">
    <location>
        <begin position="856"/>
        <end position="865"/>
    </location>
</feature>
<feature type="compositionally biased region" description="Basic and acidic residues" evidence="1">
    <location>
        <begin position="812"/>
        <end position="829"/>
    </location>
</feature>
<feature type="compositionally biased region" description="Basic and acidic residues" evidence="1">
    <location>
        <begin position="599"/>
        <end position="618"/>
    </location>
</feature>
<dbReference type="InterPro" id="IPR044681">
    <property type="entry name" value="PICBP-like"/>
</dbReference>
<name>A0ABC8UXY3_9AQUA</name>
<feature type="compositionally biased region" description="Polar residues" evidence="1">
    <location>
        <begin position="130"/>
        <end position="158"/>
    </location>
</feature>
<feature type="compositionally biased region" description="Low complexity" evidence="1">
    <location>
        <begin position="93"/>
        <end position="109"/>
    </location>
</feature>
<feature type="compositionally biased region" description="Polar residues" evidence="1">
    <location>
        <begin position="110"/>
        <end position="121"/>
    </location>
</feature>
<feature type="compositionally biased region" description="Basic and acidic residues" evidence="1">
    <location>
        <begin position="17"/>
        <end position="26"/>
    </location>
</feature>
<evidence type="ECO:0000256" key="1">
    <source>
        <dbReference type="SAM" id="MobiDB-lite"/>
    </source>
</evidence>
<feature type="domain" description="Calmodulin-binding" evidence="2">
    <location>
        <begin position="1141"/>
        <end position="1254"/>
    </location>
</feature>
<feature type="compositionally biased region" description="Basic and acidic residues" evidence="1">
    <location>
        <begin position="565"/>
        <end position="574"/>
    </location>
</feature>
<dbReference type="EMBL" id="CAUOFW020009479">
    <property type="protein sequence ID" value="CAK9185915.1"/>
    <property type="molecule type" value="Genomic_DNA"/>
</dbReference>
<dbReference type="PANTHER" id="PTHR33923:SF3">
    <property type="entry name" value="CALMODULIN BINDING PROTEIN PICBP"/>
    <property type="match status" value="1"/>
</dbReference>
<dbReference type="SMART" id="SM01054">
    <property type="entry name" value="CaM_binding"/>
    <property type="match status" value="2"/>
</dbReference>
<feature type="compositionally biased region" description="Polar residues" evidence="1">
    <location>
        <begin position="481"/>
        <end position="491"/>
    </location>
</feature>
<feature type="region of interest" description="Disordered" evidence="1">
    <location>
        <begin position="804"/>
        <end position="829"/>
    </location>
</feature>
<feature type="region of interest" description="Disordered" evidence="1">
    <location>
        <begin position="395"/>
        <end position="415"/>
    </location>
</feature>
<feature type="region of interest" description="Disordered" evidence="1">
    <location>
        <begin position="465"/>
        <end position="504"/>
    </location>
</feature>
<protein>
    <recommendedName>
        <fullName evidence="2">Calmodulin-binding domain-containing protein</fullName>
    </recommendedName>
</protein>
<organism evidence="3 4">
    <name type="scientific">Ilex paraguariensis</name>
    <name type="common">yerba mate</name>
    <dbReference type="NCBI Taxonomy" id="185542"/>
    <lineage>
        <taxon>Eukaryota</taxon>
        <taxon>Viridiplantae</taxon>
        <taxon>Streptophyta</taxon>
        <taxon>Embryophyta</taxon>
        <taxon>Tracheophyta</taxon>
        <taxon>Spermatophyta</taxon>
        <taxon>Magnoliopsida</taxon>
        <taxon>eudicotyledons</taxon>
        <taxon>Gunneridae</taxon>
        <taxon>Pentapetalae</taxon>
        <taxon>asterids</taxon>
        <taxon>campanulids</taxon>
        <taxon>Aquifoliales</taxon>
        <taxon>Aquifoliaceae</taxon>
        <taxon>Ilex</taxon>
    </lineage>
</organism>
<accession>A0ABC8UXY3</accession>
<feature type="compositionally biased region" description="Acidic residues" evidence="1">
    <location>
        <begin position="575"/>
        <end position="584"/>
    </location>
</feature>
<feature type="compositionally biased region" description="Basic and acidic residues" evidence="1">
    <location>
        <begin position="936"/>
        <end position="958"/>
    </location>
</feature>
<dbReference type="Proteomes" id="UP001642360">
    <property type="component" value="Unassembled WGS sequence"/>
</dbReference>
<dbReference type="AlphaFoldDB" id="A0ABC8UXY3"/>
<dbReference type="PANTHER" id="PTHR33923">
    <property type="entry name" value="CALMODULIN-BINDING PROTEIN-RELATED"/>
    <property type="match status" value="1"/>
</dbReference>
<gene>
    <name evidence="3" type="ORF">ILEXP_LOCUS56375</name>
</gene>
<proteinExistence type="predicted"/>
<evidence type="ECO:0000313" key="4">
    <source>
        <dbReference type="Proteomes" id="UP001642360"/>
    </source>
</evidence>
<feature type="compositionally biased region" description="Low complexity" evidence="1">
    <location>
        <begin position="537"/>
        <end position="549"/>
    </location>
</feature>
<reference evidence="3 4" key="1">
    <citation type="submission" date="2024-02" db="EMBL/GenBank/DDBJ databases">
        <authorList>
            <person name="Vignale AGUSTIN F."/>
            <person name="Sosa J E."/>
            <person name="Modenutti C."/>
        </authorList>
    </citation>
    <scope>NUCLEOTIDE SEQUENCE [LARGE SCALE GENOMIC DNA]</scope>
</reference>
<feature type="compositionally biased region" description="Polar residues" evidence="1">
    <location>
        <begin position="1"/>
        <end position="16"/>
    </location>
</feature>
<sequence>MNGSMAVKSSSSQNLDSRNKGGAEPKKKLKKLTSIKLSKVPSLKPPRRRGKSRFDSLPIMMSGEDQSLQEPSVIDYSDAKKKNSRGRSESDENSVSSSSYGSTESTPSSNGRNYLKPTSCSGGRKYFQASPHNSESNFDSCDQSKTSSVQTLKKTSGLRNGKTLKKKTSFKSKRLSINKFSQVSQDPNVDRATCSSTLKVLKIPEPVDLFPGESDSERISVMKICSYHHCSLHGHCHSFEPLPKACVSERRSSLKTPKIMNSKNQWVVATKHSGDKKKEIQTSQRVFSVEPAVGEGSSPRTAFSPAEINKCRDFCAEKVGEVAESDVGNEDNNDRLIGETAAFPHFCTPALSLKPDDPLHPSDEEIPNVNSGLCKDEPSNIEKRSIPDVFGQATEDNEGLSAVREKTNGNSNQKEGSIELFTPVRSSEANATVREASKKQFRKEKNFSMWHLIHQHMVSDLSVEAGAQSPQGADKKEQVDDANSSPAQTPCLSPGFSHSDMGMEKTDRANQEIEIRKMFAIKLVREAIEKILLPEVQDQSSDDQSTTSDAVSEHDSLENNQGEGSTKESFRENEIDNNEVEGDISADPKEESLTADNIRSQDEQKQATKVGNKSDKQTPKSWSNLKKWILLKRFVKELEKVKKFNPRKPRHLPLDPDAEAEEIRLSHQTTEDRKNAEQWMLDYALRQAINQLAPTQKRKVALLVRAFETVVPPQEEQHIQITIPKLKSNSQDSCCTQRGMDEPVSEATGADQKAEEMVASNPGDKLCLKPNELVNYFSKEVPADENARQEVREDKSSSLLSELLNKNSESSGKNEKLDGLRGENPKPSETNEKLIAAASIVSSASNCDTLDQPTAAREEKNREAEPEHVFLQEFSEKTISSPESELLNGCSEPSEKYVALDGLGAVTSKPSYITKISTPDAVGDSTINESTVSSYLERDTKEQQSTAREENRESEQKHFVQKSRPLIGSQADSATQSDKQNHIRMWHMIYQHVVSGIAEKVGTQLLLDGSDEEVEDSNTSPVIQNSGSSHDFSTIDHDTGKENLDANHQRIEFSRSDAVKLVQEAVDEILLPDTEDDSSDAQSTASDIIPEQELLENNRGDGGVQNFTTSTCCPNCGYRKNDMVAVQGGVLIDQEEKRPPPNEELKAVPMVKNKPHQQKSKNWSKLKKLILLKRSIKALETVRKSNSKPPQLLPLTSASEEEEKVDLRHQMVDERKKAEQWMLDYAVQHIVTKLTPARKRRVAMLVEAFEAVVPLPEV</sequence>
<feature type="region of interest" description="Disordered" evidence="1">
    <location>
        <begin position="1"/>
        <end position="160"/>
    </location>
</feature>
<dbReference type="InterPro" id="IPR012417">
    <property type="entry name" value="CaM-bd_dom_pln"/>
</dbReference>
<feature type="compositionally biased region" description="Polar residues" evidence="1">
    <location>
        <begin position="925"/>
        <end position="934"/>
    </location>
</feature>
<evidence type="ECO:0000259" key="2">
    <source>
        <dbReference type="SMART" id="SM01054"/>
    </source>
</evidence>
<evidence type="ECO:0000313" key="3">
    <source>
        <dbReference type="EMBL" id="CAK9185915.1"/>
    </source>
</evidence>
<feature type="region of interest" description="Disordered" evidence="1">
    <location>
        <begin position="922"/>
        <end position="977"/>
    </location>
</feature>
<feature type="region of interest" description="Disordered" evidence="1">
    <location>
        <begin position="535"/>
        <end position="620"/>
    </location>
</feature>
<feature type="region of interest" description="Disordered" evidence="1">
    <location>
        <begin position="845"/>
        <end position="865"/>
    </location>
</feature>
<feature type="region of interest" description="Disordered" evidence="1">
    <location>
        <begin position="730"/>
        <end position="750"/>
    </location>
</feature>
<dbReference type="Pfam" id="PF07839">
    <property type="entry name" value="CaM_binding"/>
    <property type="match status" value="2"/>
</dbReference>
<feature type="domain" description="Calmodulin-binding" evidence="2">
    <location>
        <begin position="598"/>
        <end position="712"/>
    </location>
</feature>
<comment type="caution">
    <text evidence="3">The sequence shown here is derived from an EMBL/GenBank/DDBJ whole genome shotgun (WGS) entry which is preliminary data.</text>
</comment>
<keyword evidence="4" id="KW-1185">Reference proteome</keyword>